<protein>
    <submittedName>
        <fullName evidence="2">Uncharacterized protein</fullName>
    </submittedName>
</protein>
<name>A0A6H5JB78_9HYME</name>
<reference evidence="2 3" key="1">
    <citation type="submission" date="2020-02" db="EMBL/GenBank/DDBJ databases">
        <authorList>
            <person name="Ferguson B K."/>
        </authorList>
    </citation>
    <scope>NUCLEOTIDE SEQUENCE [LARGE SCALE GENOMIC DNA]</scope>
</reference>
<keyword evidence="3" id="KW-1185">Reference proteome</keyword>
<sequence length="151" mass="17305">MALRRIASRDLTSSLKYPPASRSDMICASLALDLSSERFNPVRLLRLHKSSVGSLARSTHLKEPKHQSSPSRAQYSKVNSLETPHGFEKYSPKNNESNRWLERHYHRLKWNHGVVSYDKLGDILKKVLRNADSVYVKENATIHSHRSNNLS</sequence>
<evidence type="ECO:0000256" key="1">
    <source>
        <dbReference type="SAM" id="MobiDB-lite"/>
    </source>
</evidence>
<dbReference type="AlphaFoldDB" id="A0A6H5JB78"/>
<dbReference type="Proteomes" id="UP000479190">
    <property type="component" value="Unassembled WGS sequence"/>
</dbReference>
<organism evidence="2 3">
    <name type="scientific">Trichogramma brassicae</name>
    <dbReference type="NCBI Taxonomy" id="86971"/>
    <lineage>
        <taxon>Eukaryota</taxon>
        <taxon>Metazoa</taxon>
        <taxon>Ecdysozoa</taxon>
        <taxon>Arthropoda</taxon>
        <taxon>Hexapoda</taxon>
        <taxon>Insecta</taxon>
        <taxon>Pterygota</taxon>
        <taxon>Neoptera</taxon>
        <taxon>Endopterygota</taxon>
        <taxon>Hymenoptera</taxon>
        <taxon>Apocrita</taxon>
        <taxon>Proctotrupomorpha</taxon>
        <taxon>Chalcidoidea</taxon>
        <taxon>Trichogrammatidae</taxon>
        <taxon>Trichogramma</taxon>
    </lineage>
</organism>
<evidence type="ECO:0000313" key="2">
    <source>
        <dbReference type="EMBL" id="CAB0044886.1"/>
    </source>
</evidence>
<dbReference type="EMBL" id="CADCXV010001504">
    <property type="protein sequence ID" value="CAB0044886.1"/>
    <property type="molecule type" value="Genomic_DNA"/>
</dbReference>
<dbReference type="OrthoDB" id="7696753at2759"/>
<proteinExistence type="predicted"/>
<feature type="compositionally biased region" description="Polar residues" evidence="1">
    <location>
        <begin position="67"/>
        <end position="82"/>
    </location>
</feature>
<evidence type="ECO:0000313" key="3">
    <source>
        <dbReference type="Proteomes" id="UP000479190"/>
    </source>
</evidence>
<feature type="region of interest" description="Disordered" evidence="1">
    <location>
        <begin position="52"/>
        <end position="94"/>
    </location>
</feature>
<feature type="non-terminal residue" evidence="2">
    <location>
        <position position="151"/>
    </location>
</feature>
<gene>
    <name evidence="2" type="ORF">TBRA_LOCUS16459</name>
</gene>
<accession>A0A6H5JB78</accession>